<dbReference type="EMBL" id="JAAGPU010000004">
    <property type="protein sequence ID" value="NEU04053.1"/>
    <property type="molecule type" value="Genomic_DNA"/>
</dbReference>
<dbReference type="Gene3D" id="3.90.1200.10">
    <property type="match status" value="1"/>
</dbReference>
<keyword evidence="2" id="KW-1185">Reference proteome</keyword>
<dbReference type="PANTHER" id="PTHR39179:SF1">
    <property type="entry name" value="SPORE COAT PROTEIN I"/>
    <property type="match status" value="1"/>
</dbReference>
<sequence length="254" mass="30589">MRRFFYDNFQEYLKEKGVRKIDFILKDNESLSKRGLDERVFNQIEIINEFHKKACGFNGYLKYRINNDTCKAVEEYKVQIKRLNKHMDKIKRDGPDGVFEEFLQKNGDDNLQRAQKCIDHIYENNYMELIARSMENVEICLTDVGFDNLQQNKSIEIVNFYDISYNMVEMDGYFLLSKLKRKGANLKWEEHIKHFCKSEGLGEDSEKFILAMMSYPHEFMRTYDKYRKNKRNWNDEDYIRKMNKSVDEDGETLI</sequence>
<name>A0A6M0H1S8_9CLOT</name>
<dbReference type="PANTHER" id="PTHR39179">
    <property type="entry name" value="SPORE COAT PROTEIN I"/>
    <property type="match status" value="1"/>
</dbReference>
<dbReference type="InterPro" id="IPR047175">
    <property type="entry name" value="CotS-like"/>
</dbReference>
<dbReference type="GO" id="GO:0042601">
    <property type="term" value="C:endospore-forming forespore"/>
    <property type="evidence" value="ECO:0007669"/>
    <property type="project" value="TreeGrafter"/>
</dbReference>
<dbReference type="Proteomes" id="UP000481872">
    <property type="component" value="Unassembled WGS sequence"/>
</dbReference>
<dbReference type="RefSeq" id="WP_061994067.1">
    <property type="nucleotide sequence ID" value="NZ_JAAGPU010000004.1"/>
</dbReference>
<accession>A0A6M0H1S8</accession>
<evidence type="ECO:0000313" key="2">
    <source>
        <dbReference type="Proteomes" id="UP000481872"/>
    </source>
</evidence>
<protein>
    <recommendedName>
        <fullName evidence="3">Spore coat protein</fullName>
    </recommendedName>
</protein>
<reference evidence="1 2" key="1">
    <citation type="submission" date="2020-02" db="EMBL/GenBank/DDBJ databases">
        <title>Genome assembly of a novel Clostridium senegalense strain.</title>
        <authorList>
            <person name="Gupta T.B."/>
            <person name="Jauregui R."/>
            <person name="Maclean P."/>
            <person name="Nawarathana A."/>
            <person name="Brightwell G."/>
        </authorList>
    </citation>
    <scope>NUCLEOTIDE SEQUENCE [LARGE SCALE GENOMIC DNA]</scope>
    <source>
        <strain evidence="1 2">AGRFS4</strain>
    </source>
</reference>
<organism evidence="1 2">
    <name type="scientific">Clostridium senegalense</name>
    <dbReference type="NCBI Taxonomy" id="1465809"/>
    <lineage>
        <taxon>Bacteria</taxon>
        <taxon>Bacillati</taxon>
        <taxon>Bacillota</taxon>
        <taxon>Clostridia</taxon>
        <taxon>Eubacteriales</taxon>
        <taxon>Clostridiaceae</taxon>
        <taxon>Clostridium</taxon>
    </lineage>
</organism>
<evidence type="ECO:0000313" key="1">
    <source>
        <dbReference type="EMBL" id="NEU04053.1"/>
    </source>
</evidence>
<dbReference type="AlphaFoldDB" id="A0A6M0H1S8"/>
<proteinExistence type="predicted"/>
<gene>
    <name evidence="1" type="ORF">G3M99_04120</name>
</gene>
<comment type="caution">
    <text evidence="1">The sequence shown here is derived from an EMBL/GenBank/DDBJ whole genome shotgun (WGS) entry which is preliminary data.</text>
</comment>
<evidence type="ECO:0008006" key="3">
    <source>
        <dbReference type="Google" id="ProtNLM"/>
    </source>
</evidence>